<dbReference type="Pfam" id="PF00089">
    <property type="entry name" value="Trypsin"/>
    <property type="match status" value="1"/>
</dbReference>
<keyword evidence="7" id="KW-1015">Disulfide bond</keyword>
<dbReference type="InterPro" id="IPR018114">
    <property type="entry name" value="TRYPSIN_HIS"/>
</dbReference>
<evidence type="ECO:0000313" key="11">
    <source>
        <dbReference type="EMBL" id="AAD31268.1"/>
    </source>
</evidence>
<dbReference type="PANTHER" id="PTHR24276:SF91">
    <property type="entry name" value="AT26814P-RELATED"/>
    <property type="match status" value="1"/>
</dbReference>
<keyword evidence="2 8" id="KW-0645">Protease</keyword>
<evidence type="ECO:0000256" key="4">
    <source>
        <dbReference type="ARBA" id="ARBA00022801"/>
    </source>
</evidence>
<dbReference type="SUPFAM" id="SSF50494">
    <property type="entry name" value="Trypsin-like serine proteases"/>
    <property type="match status" value="1"/>
</dbReference>
<evidence type="ECO:0000256" key="2">
    <source>
        <dbReference type="ARBA" id="ARBA00022670"/>
    </source>
</evidence>
<keyword evidence="5 8" id="KW-0720">Serine protease</keyword>
<dbReference type="PROSITE" id="PS50240">
    <property type="entry name" value="TRYPSIN_DOM"/>
    <property type="match status" value="1"/>
</dbReference>
<protein>
    <submittedName>
        <fullName evidence="11">Trypsinogen RdoT2</fullName>
    </submittedName>
</protein>
<dbReference type="Gene3D" id="2.40.10.10">
    <property type="entry name" value="Trypsin-like serine proteases"/>
    <property type="match status" value="1"/>
</dbReference>
<dbReference type="InterPro" id="IPR033116">
    <property type="entry name" value="TRYPSIN_SER"/>
</dbReference>
<feature type="domain" description="Peptidase S1" evidence="10">
    <location>
        <begin position="33"/>
        <end position="254"/>
    </location>
</feature>
<feature type="chain" id="PRO_5004336854" evidence="9">
    <location>
        <begin position="18"/>
        <end position="254"/>
    </location>
</feature>
<dbReference type="EMBL" id="AF130841">
    <property type="protein sequence ID" value="AAD31268.1"/>
    <property type="molecule type" value="mRNA"/>
</dbReference>
<evidence type="ECO:0000256" key="3">
    <source>
        <dbReference type="ARBA" id="ARBA00022729"/>
    </source>
</evidence>
<keyword evidence="4 8" id="KW-0378">Hydrolase</keyword>
<accession>Q9XYY0</accession>
<dbReference type="SMART" id="SM00020">
    <property type="entry name" value="Tryp_SPc"/>
    <property type="match status" value="1"/>
</dbReference>
<evidence type="ECO:0000256" key="7">
    <source>
        <dbReference type="ARBA" id="ARBA00023157"/>
    </source>
</evidence>
<evidence type="ECO:0000256" key="5">
    <source>
        <dbReference type="ARBA" id="ARBA00022825"/>
    </source>
</evidence>
<dbReference type="InterPro" id="IPR009003">
    <property type="entry name" value="Peptidase_S1_PA"/>
</dbReference>
<proteinExistence type="evidence at transcript level"/>
<name>Q9XYY0_RHYDO</name>
<sequence>MFRLTAVLAAVFACALAAPKVHLRAPRLHDGRIVGGEDAEIEEYNYTVQVQWYGYQICGGAIISSSYVLTAAHCTDGLEPNRIQRSCRHFLTGIGGVVIPVSVAYKNPNYDYRDFDYDICILELASALEFSASIGPIPLPASEQYIAAGTDSIVTGWGRLEEGGATPTQLQSVVVPIVSQEACQEAYNVFLITDRMICAGVEEGGKDACQGDSGGPLVADDVLVGLVSWGYGCARPNYPGVYTRVPALVNGYLK</sequence>
<dbReference type="AlphaFoldDB" id="Q9XYY0"/>
<reference evidence="11" key="1">
    <citation type="journal article" date="1999" name="Insect Biochem. Mol. Biol.">
        <title>Characterization of midgut trypsin-like enzymes and three trypsinogen cDNAs from the lesser grain borer, Rhyzopertha dominica (Coleoptera: Bostrichidae).</title>
        <authorList>
            <person name="Zhu Y.C."/>
            <person name="Baker J.E."/>
        </authorList>
    </citation>
    <scope>NUCLEOTIDE SEQUENCE</scope>
</reference>
<dbReference type="PROSITE" id="PS00135">
    <property type="entry name" value="TRYPSIN_SER"/>
    <property type="match status" value="1"/>
</dbReference>
<dbReference type="InterPro" id="IPR043504">
    <property type="entry name" value="Peptidase_S1_PA_chymotrypsin"/>
</dbReference>
<dbReference type="FunFam" id="2.40.10.10:FF:000077">
    <property type="entry name" value="Predicted protein"/>
    <property type="match status" value="1"/>
</dbReference>
<evidence type="ECO:0000256" key="9">
    <source>
        <dbReference type="SAM" id="SignalP"/>
    </source>
</evidence>
<evidence type="ECO:0000256" key="8">
    <source>
        <dbReference type="RuleBase" id="RU363034"/>
    </source>
</evidence>
<dbReference type="PRINTS" id="PR00722">
    <property type="entry name" value="CHYMOTRYPSIN"/>
</dbReference>
<dbReference type="PANTHER" id="PTHR24276">
    <property type="entry name" value="POLYSERASE-RELATED"/>
    <property type="match status" value="1"/>
</dbReference>
<keyword evidence="3 9" id="KW-0732">Signal</keyword>
<evidence type="ECO:0000256" key="1">
    <source>
        <dbReference type="ARBA" id="ARBA00007664"/>
    </source>
</evidence>
<keyword evidence="6" id="KW-0865">Zymogen</keyword>
<evidence type="ECO:0000256" key="6">
    <source>
        <dbReference type="ARBA" id="ARBA00023145"/>
    </source>
</evidence>
<evidence type="ECO:0000259" key="10">
    <source>
        <dbReference type="PROSITE" id="PS50240"/>
    </source>
</evidence>
<dbReference type="GO" id="GO:0006508">
    <property type="term" value="P:proteolysis"/>
    <property type="evidence" value="ECO:0007669"/>
    <property type="project" value="UniProtKB-KW"/>
</dbReference>
<comment type="similarity">
    <text evidence="1">Belongs to the peptidase S1 family.</text>
</comment>
<dbReference type="InterPro" id="IPR001254">
    <property type="entry name" value="Trypsin_dom"/>
</dbReference>
<organism evidence="11">
    <name type="scientific">Rhyzopertha dominica</name>
    <name type="common">Lesser grain borer</name>
    <name type="synonym">Synodendron dominica</name>
    <dbReference type="NCBI Taxonomy" id="92692"/>
    <lineage>
        <taxon>Eukaryota</taxon>
        <taxon>Metazoa</taxon>
        <taxon>Ecdysozoa</taxon>
        <taxon>Arthropoda</taxon>
        <taxon>Hexapoda</taxon>
        <taxon>Insecta</taxon>
        <taxon>Pterygota</taxon>
        <taxon>Neoptera</taxon>
        <taxon>Endopterygota</taxon>
        <taxon>Coleoptera</taxon>
        <taxon>Polyphaga</taxon>
        <taxon>Bostrichiformia</taxon>
        <taxon>Bostrichidae</taxon>
        <taxon>Dinoderinae</taxon>
        <taxon>Rhyzopertha</taxon>
    </lineage>
</organism>
<dbReference type="InterPro" id="IPR050430">
    <property type="entry name" value="Peptidase_S1"/>
</dbReference>
<dbReference type="GO" id="GO:0004252">
    <property type="term" value="F:serine-type endopeptidase activity"/>
    <property type="evidence" value="ECO:0007669"/>
    <property type="project" value="InterPro"/>
</dbReference>
<dbReference type="PROSITE" id="PS00134">
    <property type="entry name" value="TRYPSIN_HIS"/>
    <property type="match status" value="1"/>
</dbReference>
<feature type="signal peptide" evidence="9">
    <location>
        <begin position="1"/>
        <end position="17"/>
    </location>
</feature>
<dbReference type="CDD" id="cd00190">
    <property type="entry name" value="Tryp_SPc"/>
    <property type="match status" value="1"/>
</dbReference>
<dbReference type="InterPro" id="IPR001314">
    <property type="entry name" value="Peptidase_S1A"/>
</dbReference>